<dbReference type="Gene3D" id="1.10.3630.10">
    <property type="entry name" value="yeast vps74-n-term truncation variant domain like"/>
    <property type="match status" value="1"/>
</dbReference>
<dbReference type="PANTHER" id="PTHR12704:SF2">
    <property type="entry name" value="GOLGI PHOSPHOPROTEIN 3 HOMOLOG SAURON"/>
    <property type="match status" value="1"/>
</dbReference>
<dbReference type="Pfam" id="PF05719">
    <property type="entry name" value="GPP34"/>
    <property type="match status" value="1"/>
</dbReference>
<feature type="region of interest" description="Disordered" evidence="6">
    <location>
        <begin position="1"/>
        <end position="52"/>
    </location>
</feature>
<dbReference type="GO" id="GO:0031985">
    <property type="term" value="C:Golgi cisterna"/>
    <property type="evidence" value="ECO:0007669"/>
    <property type="project" value="TreeGrafter"/>
</dbReference>
<dbReference type="AlphaFoldDB" id="A0AA38LVY4"/>
<dbReference type="InterPro" id="IPR038261">
    <property type="entry name" value="GPP34-like_sf"/>
</dbReference>
<keyword evidence="8" id="KW-1185">Reference proteome</keyword>
<dbReference type="GO" id="GO:0043001">
    <property type="term" value="P:Golgi to plasma membrane protein transport"/>
    <property type="evidence" value="ECO:0007669"/>
    <property type="project" value="TreeGrafter"/>
</dbReference>
<accession>A0AA38LVY4</accession>
<protein>
    <recommendedName>
        <fullName evidence="9">Golgi phospho protein 3</fullName>
    </recommendedName>
</protein>
<dbReference type="RefSeq" id="XP_052945881.1">
    <property type="nucleotide sequence ID" value="XM_053093094.1"/>
</dbReference>
<evidence type="ECO:0000313" key="7">
    <source>
        <dbReference type="EMBL" id="KAI9636104.1"/>
    </source>
</evidence>
<name>A0AA38LVY4_9TREE</name>
<evidence type="ECO:0008006" key="9">
    <source>
        <dbReference type="Google" id="ProtNLM"/>
    </source>
</evidence>
<dbReference type="GO" id="GO:0006890">
    <property type="term" value="P:retrograde vesicle-mediated transport, Golgi to endoplasmic reticulum"/>
    <property type="evidence" value="ECO:0007669"/>
    <property type="project" value="TreeGrafter"/>
</dbReference>
<comment type="subcellular location">
    <subcellularLocation>
        <location evidence="1">Golgi apparatus membrane</location>
        <topology evidence="1">Peripheral membrane protein</topology>
        <orientation evidence="1">Cytoplasmic side</orientation>
    </subcellularLocation>
</comment>
<sequence length="402" mass="43698">MTEGLTRRRGAGQGDSVDLGSPTGQASRKPAASVPANNTTGSSGGSGAMEGRGKVAFDKRDFENGNEAGGDPKLTIMEEVLLLGLKDKAGYLSFWNDNISYALRGVILIELALRRRIAMVRDPSRRRLALSDRLIEVIDERQTGETILDEALKMMKSSEKYGAGAWVDLMSGETWNIMKIGYQLKQVRERLAKGLVDKGVLRTEKRNFVLFDMATHPVADPNVKEEVVSRVLSLVTAQTTAIPPKALQKEEVRYRHMRAVVLVCAAYAASVLENALQRLSYDSREAAFQRCDDILAEFCVWPFGQTVAASAGPVSIGGGPTRKREGGSGSGRESVQELVRKVREEMAAGVAAPAAGQPGAGGKQEGEEDPCFEVVATVLEIFGRMDSLMTRWPLLQGGRRLR</sequence>
<evidence type="ECO:0000256" key="4">
    <source>
        <dbReference type="ARBA" id="ARBA00023121"/>
    </source>
</evidence>
<dbReference type="PANTHER" id="PTHR12704">
    <property type="entry name" value="TRANS-GOLGI PROTEIN GMX33"/>
    <property type="match status" value="1"/>
</dbReference>
<evidence type="ECO:0000256" key="2">
    <source>
        <dbReference type="ARBA" id="ARBA00007284"/>
    </source>
</evidence>
<dbReference type="Proteomes" id="UP001164286">
    <property type="component" value="Unassembled WGS sequence"/>
</dbReference>
<feature type="region of interest" description="Disordered" evidence="6">
    <location>
        <begin position="312"/>
        <end position="336"/>
    </location>
</feature>
<dbReference type="GO" id="GO:0007030">
    <property type="term" value="P:Golgi organization"/>
    <property type="evidence" value="ECO:0007669"/>
    <property type="project" value="TreeGrafter"/>
</dbReference>
<evidence type="ECO:0000256" key="1">
    <source>
        <dbReference type="ARBA" id="ARBA00004255"/>
    </source>
</evidence>
<dbReference type="GO" id="GO:0070273">
    <property type="term" value="F:phosphatidylinositol-4-phosphate binding"/>
    <property type="evidence" value="ECO:0007669"/>
    <property type="project" value="InterPro"/>
</dbReference>
<organism evidence="7 8">
    <name type="scientific">Dioszegia hungarica</name>
    <dbReference type="NCBI Taxonomy" id="4972"/>
    <lineage>
        <taxon>Eukaryota</taxon>
        <taxon>Fungi</taxon>
        <taxon>Dikarya</taxon>
        <taxon>Basidiomycota</taxon>
        <taxon>Agaricomycotina</taxon>
        <taxon>Tremellomycetes</taxon>
        <taxon>Tremellales</taxon>
        <taxon>Bulleribasidiaceae</taxon>
        <taxon>Dioszegia</taxon>
    </lineage>
</organism>
<evidence type="ECO:0000256" key="6">
    <source>
        <dbReference type="SAM" id="MobiDB-lite"/>
    </source>
</evidence>
<dbReference type="GO" id="GO:0005829">
    <property type="term" value="C:cytosol"/>
    <property type="evidence" value="ECO:0007669"/>
    <property type="project" value="TreeGrafter"/>
</dbReference>
<dbReference type="GO" id="GO:0000139">
    <property type="term" value="C:Golgi membrane"/>
    <property type="evidence" value="ECO:0007669"/>
    <property type="project" value="UniProtKB-SubCell"/>
</dbReference>
<dbReference type="InterPro" id="IPR008628">
    <property type="entry name" value="GPP34-like"/>
</dbReference>
<keyword evidence="3" id="KW-0333">Golgi apparatus</keyword>
<dbReference type="GO" id="GO:0005802">
    <property type="term" value="C:trans-Golgi network"/>
    <property type="evidence" value="ECO:0007669"/>
    <property type="project" value="TreeGrafter"/>
</dbReference>
<dbReference type="EMBL" id="JAKWFO010000005">
    <property type="protein sequence ID" value="KAI9636104.1"/>
    <property type="molecule type" value="Genomic_DNA"/>
</dbReference>
<keyword evidence="4" id="KW-0446">Lipid-binding</keyword>
<evidence type="ECO:0000256" key="5">
    <source>
        <dbReference type="ARBA" id="ARBA00023136"/>
    </source>
</evidence>
<keyword evidence="5" id="KW-0472">Membrane</keyword>
<evidence type="ECO:0000256" key="3">
    <source>
        <dbReference type="ARBA" id="ARBA00023034"/>
    </source>
</evidence>
<gene>
    <name evidence="7" type="ORF">MKK02DRAFT_44806</name>
</gene>
<feature type="region of interest" description="Disordered" evidence="6">
    <location>
        <begin position="349"/>
        <end position="368"/>
    </location>
</feature>
<comment type="caution">
    <text evidence="7">The sequence shown here is derived from an EMBL/GenBank/DDBJ whole genome shotgun (WGS) entry which is preliminary data.</text>
</comment>
<proteinExistence type="inferred from homology"/>
<comment type="similarity">
    <text evidence="2">Belongs to the GOLPH3/VPS74 family.</text>
</comment>
<dbReference type="GO" id="GO:0048194">
    <property type="term" value="P:Golgi vesicle budding"/>
    <property type="evidence" value="ECO:0007669"/>
    <property type="project" value="TreeGrafter"/>
</dbReference>
<dbReference type="GeneID" id="77732299"/>
<evidence type="ECO:0000313" key="8">
    <source>
        <dbReference type="Proteomes" id="UP001164286"/>
    </source>
</evidence>
<reference evidence="7" key="1">
    <citation type="journal article" date="2022" name="G3 (Bethesda)">
        <title>High quality genome of the basidiomycete yeast Dioszegia hungarica PDD-24b-2 isolated from cloud water.</title>
        <authorList>
            <person name="Jarrige D."/>
            <person name="Haridas S."/>
            <person name="Bleykasten-Grosshans C."/>
            <person name="Joly M."/>
            <person name="Nadalig T."/>
            <person name="Sancelme M."/>
            <person name="Vuilleumier S."/>
            <person name="Grigoriev I.V."/>
            <person name="Amato P."/>
            <person name="Bringel F."/>
        </authorList>
    </citation>
    <scope>NUCLEOTIDE SEQUENCE</scope>
    <source>
        <strain evidence="7">PDD-24b-2</strain>
    </source>
</reference>